<dbReference type="Gene3D" id="1.10.150.50">
    <property type="entry name" value="Transcription Factor, Ets-1"/>
    <property type="match status" value="1"/>
</dbReference>
<dbReference type="PANTHER" id="PTHR46543:SF2">
    <property type="entry name" value="AGAP013096-PA"/>
    <property type="match status" value="1"/>
</dbReference>
<dbReference type="InterPro" id="IPR051644">
    <property type="entry name" value="TRAMP_AT-DNA-binding"/>
</dbReference>
<dbReference type="GO" id="GO:0003723">
    <property type="term" value="F:RNA binding"/>
    <property type="evidence" value="ECO:0007669"/>
    <property type="project" value="TreeGrafter"/>
</dbReference>
<feature type="compositionally biased region" description="Pro residues" evidence="4">
    <location>
        <begin position="302"/>
        <end position="313"/>
    </location>
</feature>
<feature type="region of interest" description="Disordered" evidence="4">
    <location>
        <begin position="161"/>
        <end position="249"/>
    </location>
</feature>
<feature type="region of interest" description="Disordered" evidence="4">
    <location>
        <begin position="290"/>
        <end position="336"/>
    </location>
</feature>
<feature type="compositionally biased region" description="Low complexity" evidence="4">
    <location>
        <begin position="351"/>
        <end position="362"/>
    </location>
</feature>
<evidence type="ECO:0000256" key="4">
    <source>
        <dbReference type="SAM" id="MobiDB-lite"/>
    </source>
</evidence>
<organism evidence="6 7">
    <name type="scientific">Physocladia obscura</name>
    <dbReference type="NCBI Taxonomy" id="109957"/>
    <lineage>
        <taxon>Eukaryota</taxon>
        <taxon>Fungi</taxon>
        <taxon>Fungi incertae sedis</taxon>
        <taxon>Chytridiomycota</taxon>
        <taxon>Chytridiomycota incertae sedis</taxon>
        <taxon>Chytridiomycetes</taxon>
        <taxon>Chytridiales</taxon>
        <taxon>Chytriomycetaceae</taxon>
        <taxon>Physocladia</taxon>
    </lineage>
</organism>
<dbReference type="EMBL" id="JADGJH010000664">
    <property type="protein sequence ID" value="KAJ3124567.1"/>
    <property type="molecule type" value="Genomic_DNA"/>
</dbReference>
<comment type="subcellular location">
    <subcellularLocation>
        <location evidence="1">Nucleus</location>
    </subcellularLocation>
</comment>
<keyword evidence="2" id="KW-0677">Repeat</keyword>
<proteinExistence type="predicted"/>
<protein>
    <recommendedName>
        <fullName evidence="5">SAM domain-containing protein</fullName>
    </recommendedName>
</protein>
<dbReference type="SUPFAM" id="SSF47769">
    <property type="entry name" value="SAM/Pointed domain"/>
    <property type="match status" value="1"/>
</dbReference>
<keyword evidence="3" id="KW-0539">Nucleus</keyword>
<sequence length="605" mass="65481">MDQKRQSQGQLPAANADSYTNMNANANINTNSYDYNQRLSHSLPSSGGFAYQQQQQQYNYYYQHWQAQQQFQNQQPTQSQHDALYSQYYSYYQQQAYQQQLYQQQLQQQQLQQQQRFQVPRELAAIPPPTRGVGVAIPLVSRSSSVLSIPVGSNVIGQQLHSAGRAGSPTPSLSSASHPHPHPHLTQQQHQYRRPGFPPPSQSQSASAVVPTPAVYSAPPNAPFLFKTPPPTLVRTRSQPQAQPQPQPLVQPLQPLVQSVNPALPLTSAPTNGLAASSVLAIAPPAPNASISSPSPLSLVSSPPPPQKSPPSSPRHSQSHSIPVPSPTMLSPRSLSLSRSGAIVGVRKQKSISSTTSTATTTGPILPISPATTDFSATVFDAVRNALELASIDNVDAIEPPPPSSDDTQITSTTTSVSISDESRFSFIPDEELPPPPPPKSPVPLTVLASPVSPTVLSTTHQTQHHYSHKSNQNQSGSRLAPMGPRMDFRKGGNPFNWNPGQVAEWIKSLGAKEETISIILESKTTMATLSTQTAESLADTYMIKKLGPRLLVFDQIQKFKSEWGVSAVRSDSGSSVSNLSRAPSISFPELSGADLPPYKTTDRH</sequence>
<feature type="compositionally biased region" description="Low complexity" evidence="4">
    <location>
        <begin position="570"/>
        <end position="581"/>
    </location>
</feature>
<accession>A0AAD5T281</accession>
<feature type="region of interest" description="Disordered" evidence="4">
    <location>
        <begin position="570"/>
        <end position="605"/>
    </location>
</feature>
<feature type="compositionally biased region" description="Low complexity" evidence="4">
    <location>
        <begin position="202"/>
        <end position="211"/>
    </location>
</feature>
<dbReference type="PROSITE" id="PS50105">
    <property type="entry name" value="SAM_DOMAIN"/>
    <property type="match status" value="1"/>
</dbReference>
<feature type="compositionally biased region" description="Low complexity" evidence="4">
    <location>
        <begin position="168"/>
        <end position="190"/>
    </location>
</feature>
<dbReference type="GO" id="GO:0071036">
    <property type="term" value="P:nuclear polyadenylation-dependent snoRNA catabolic process"/>
    <property type="evidence" value="ECO:0007669"/>
    <property type="project" value="TreeGrafter"/>
</dbReference>
<feature type="domain" description="SAM" evidence="5">
    <location>
        <begin position="498"/>
        <end position="563"/>
    </location>
</feature>
<feature type="compositionally biased region" description="Low complexity" evidence="4">
    <location>
        <begin position="405"/>
        <end position="420"/>
    </location>
</feature>
<dbReference type="GO" id="GO:0071035">
    <property type="term" value="P:nuclear polyadenylation-dependent rRNA catabolic process"/>
    <property type="evidence" value="ECO:0007669"/>
    <property type="project" value="TreeGrafter"/>
</dbReference>
<dbReference type="Pfam" id="PF00536">
    <property type="entry name" value="SAM_1"/>
    <property type="match status" value="1"/>
</dbReference>
<gene>
    <name evidence="6" type="ORF">HK100_011191</name>
</gene>
<keyword evidence="7" id="KW-1185">Reference proteome</keyword>
<reference evidence="6" key="1">
    <citation type="submission" date="2020-05" db="EMBL/GenBank/DDBJ databases">
        <title>Phylogenomic resolution of chytrid fungi.</title>
        <authorList>
            <person name="Stajich J.E."/>
            <person name="Amses K."/>
            <person name="Simmons R."/>
            <person name="Seto K."/>
            <person name="Myers J."/>
            <person name="Bonds A."/>
            <person name="Quandt C.A."/>
            <person name="Barry K."/>
            <person name="Liu P."/>
            <person name="Grigoriev I."/>
            <person name="Longcore J.E."/>
            <person name="James T.Y."/>
        </authorList>
    </citation>
    <scope>NUCLEOTIDE SEQUENCE</scope>
    <source>
        <strain evidence="6">JEL0513</strain>
    </source>
</reference>
<feature type="region of interest" description="Disordered" evidence="4">
    <location>
        <begin position="345"/>
        <end position="364"/>
    </location>
</feature>
<name>A0AAD5T281_9FUNG</name>
<evidence type="ECO:0000256" key="2">
    <source>
        <dbReference type="ARBA" id="ARBA00022737"/>
    </source>
</evidence>
<evidence type="ECO:0000313" key="6">
    <source>
        <dbReference type="EMBL" id="KAJ3124567.1"/>
    </source>
</evidence>
<dbReference type="PANTHER" id="PTHR46543">
    <property type="entry name" value="ZINC FINGER CCHC DOMAIN-CONTAINING PROTEIN 7"/>
    <property type="match status" value="1"/>
</dbReference>
<dbReference type="GO" id="GO:0071038">
    <property type="term" value="P:TRAMP-dependent tRNA surveillance pathway"/>
    <property type="evidence" value="ECO:0007669"/>
    <property type="project" value="TreeGrafter"/>
</dbReference>
<dbReference type="GO" id="GO:0071031">
    <property type="term" value="P:nuclear mRNA surveillance of mRNA 3'-end processing"/>
    <property type="evidence" value="ECO:0007669"/>
    <property type="project" value="TreeGrafter"/>
</dbReference>
<feature type="compositionally biased region" description="Low complexity" evidence="4">
    <location>
        <begin position="290"/>
        <end position="301"/>
    </location>
</feature>
<evidence type="ECO:0000259" key="5">
    <source>
        <dbReference type="PROSITE" id="PS50105"/>
    </source>
</evidence>
<dbReference type="GO" id="GO:0071037">
    <property type="term" value="P:nuclear polyadenylation-dependent snRNA catabolic process"/>
    <property type="evidence" value="ECO:0007669"/>
    <property type="project" value="TreeGrafter"/>
</dbReference>
<feature type="region of interest" description="Disordered" evidence="4">
    <location>
        <begin position="394"/>
        <end position="422"/>
    </location>
</feature>
<dbReference type="AlphaFoldDB" id="A0AAD5T281"/>
<evidence type="ECO:0000256" key="1">
    <source>
        <dbReference type="ARBA" id="ARBA00004123"/>
    </source>
</evidence>
<dbReference type="InterPro" id="IPR013761">
    <property type="entry name" value="SAM/pointed_sf"/>
</dbReference>
<evidence type="ECO:0000313" key="7">
    <source>
        <dbReference type="Proteomes" id="UP001211907"/>
    </source>
</evidence>
<comment type="caution">
    <text evidence="6">The sequence shown here is derived from an EMBL/GenBank/DDBJ whole genome shotgun (WGS) entry which is preliminary data.</text>
</comment>
<dbReference type="InterPro" id="IPR001660">
    <property type="entry name" value="SAM"/>
</dbReference>
<dbReference type="GO" id="GO:0031499">
    <property type="term" value="C:TRAMP complex"/>
    <property type="evidence" value="ECO:0007669"/>
    <property type="project" value="TreeGrafter"/>
</dbReference>
<evidence type="ECO:0000256" key="3">
    <source>
        <dbReference type="ARBA" id="ARBA00023242"/>
    </source>
</evidence>
<feature type="compositionally biased region" description="Low complexity" evidence="4">
    <location>
        <begin position="314"/>
        <end position="336"/>
    </location>
</feature>
<dbReference type="Proteomes" id="UP001211907">
    <property type="component" value="Unassembled WGS sequence"/>
</dbReference>
<dbReference type="SMART" id="SM00454">
    <property type="entry name" value="SAM"/>
    <property type="match status" value="1"/>
</dbReference>
<dbReference type="GO" id="GO:0071039">
    <property type="term" value="P:nuclear polyadenylation-dependent CUT catabolic process"/>
    <property type="evidence" value="ECO:0007669"/>
    <property type="project" value="TreeGrafter"/>
</dbReference>